<dbReference type="AlphaFoldDB" id="A0A8S4QLJ6"/>
<name>A0A8S4QLJ6_9NEOP</name>
<keyword evidence="2" id="KW-1185">Reference proteome</keyword>
<dbReference type="Proteomes" id="UP000838756">
    <property type="component" value="Unassembled WGS sequence"/>
</dbReference>
<comment type="caution">
    <text evidence="1">The sequence shown here is derived from an EMBL/GenBank/DDBJ whole genome shotgun (WGS) entry which is preliminary data.</text>
</comment>
<proteinExistence type="predicted"/>
<accession>A0A8S4QLJ6</accession>
<protein>
    <submittedName>
        <fullName evidence="1">Jg13496 protein</fullName>
    </submittedName>
</protein>
<organism evidence="1 2">
    <name type="scientific">Pararge aegeria aegeria</name>
    <dbReference type="NCBI Taxonomy" id="348720"/>
    <lineage>
        <taxon>Eukaryota</taxon>
        <taxon>Metazoa</taxon>
        <taxon>Ecdysozoa</taxon>
        <taxon>Arthropoda</taxon>
        <taxon>Hexapoda</taxon>
        <taxon>Insecta</taxon>
        <taxon>Pterygota</taxon>
        <taxon>Neoptera</taxon>
        <taxon>Endopterygota</taxon>
        <taxon>Lepidoptera</taxon>
        <taxon>Glossata</taxon>
        <taxon>Ditrysia</taxon>
        <taxon>Papilionoidea</taxon>
        <taxon>Nymphalidae</taxon>
        <taxon>Satyrinae</taxon>
        <taxon>Satyrini</taxon>
        <taxon>Parargina</taxon>
        <taxon>Pararge</taxon>
    </lineage>
</organism>
<evidence type="ECO:0000313" key="2">
    <source>
        <dbReference type="Proteomes" id="UP000838756"/>
    </source>
</evidence>
<evidence type="ECO:0000313" key="1">
    <source>
        <dbReference type="EMBL" id="CAH2210406.1"/>
    </source>
</evidence>
<sequence>MDIQLNVLEIEELFVAELAWEVRTTAMLNSAAKQHCCNTVFRSDRDLRLNFDLHEVGNHFYRDELQALGKGGTGAFLGDPGASQYVLRLASEGVLVGRNHHITRILLQRIGYLLRRFHSVIKKKGDVFQLNISWAIFPGPSTTTIKREMRTGSQRFLGKGPLSCFNVV</sequence>
<gene>
    <name evidence="1" type="primary">jg13496</name>
    <name evidence="1" type="ORF">PAEG_LOCUS2311</name>
</gene>
<dbReference type="EMBL" id="CAKXAJ010007502">
    <property type="protein sequence ID" value="CAH2210406.1"/>
    <property type="molecule type" value="Genomic_DNA"/>
</dbReference>
<reference evidence="1" key="1">
    <citation type="submission" date="2022-03" db="EMBL/GenBank/DDBJ databases">
        <authorList>
            <person name="Lindestad O."/>
        </authorList>
    </citation>
    <scope>NUCLEOTIDE SEQUENCE</scope>
</reference>